<evidence type="ECO:0000259" key="8">
    <source>
        <dbReference type="Pfam" id="PF01431"/>
    </source>
</evidence>
<name>A0A108U964_9GAMM</name>
<dbReference type="PANTHER" id="PTHR11733:SF167">
    <property type="entry name" value="FI17812P1-RELATED"/>
    <property type="match status" value="1"/>
</dbReference>
<comment type="cofactor">
    <cofactor evidence="1">
        <name>Zn(2+)</name>
        <dbReference type="ChEBI" id="CHEBI:29105"/>
    </cofactor>
</comment>
<dbReference type="Gene3D" id="3.40.390.10">
    <property type="entry name" value="Collagenase (Catalytic Domain)"/>
    <property type="match status" value="1"/>
</dbReference>
<dbReference type="Pfam" id="PF01431">
    <property type="entry name" value="Peptidase_M13"/>
    <property type="match status" value="1"/>
</dbReference>
<organism evidence="10 11">
    <name type="scientific">Lysobacter capsici AZ78</name>
    <dbReference type="NCBI Taxonomy" id="1444315"/>
    <lineage>
        <taxon>Bacteria</taxon>
        <taxon>Pseudomonadati</taxon>
        <taxon>Pseudomonadota</taxon>
        <taxon>Gammaproteobacteria</taxon>
        <taxon>Lysobacterales</taxon>
        <taxon>Lysobacteraceae</taxon>
        <taxon>Lysobacter</taxon>
    </lineage>
</organism>
<dbReference type="RefSeq" id="WP_051546751.1">
    <property type="nucleotide sequence ID" value="NZ_JAJA02000001.1"/>
</dbReference>
<keyword evidence="6" id="KW-0862">Zinc</keyword>
<keyword evidence="11" id="KW-1185">Reference proteome</keyword>
<dbReference type="GO" id="GO:0046872">
    <property type="term" value="F:metal ion binding"/>
    <property type="evidence" value="ECO:0007669"/>
    <property type="project" value="UniProtKB-KW"/>
</dbReference>
<dbReference type="Pfam" id="PF05649">
    <property type="entry name" value="Peptidase_M13_N"/>
    <property type="match status" value="1"/>
</dbReference>
<evidence type="ECO:0000256" key="7">
    <source>
        <dbReference type="ARBA" id="ARBA00023049"/>
    </source>
</evidence>
<protein>
    <submittedName>
        <fullName evidence="10">Peptidase M13 family protein</fullName>
    </submittedName>
</protein>
<sequence length="689" mass="75681">MSEREPQPGLSLERRRICLGLALLPLAAATRAATASAPAADWGVDLAHISDRLTPGDDFFQYVNQGWIDTAARPAGYAQYGELNAMFLRTQARIKTIIEAAAAQPARGDKLADLYTSYADVAAIDRAGLAPIRADLDAILAIADHVQVAQRMAHPLSHTIVGCYVFLDAGDTRRSLLHLDQQTANGRIVGLPNPDHYDTASDRYADQRAAYLDYIAQTFARVGIADGAARAAAILALEAKLAKVQWNAQQLRDRKLNYHPMPFAELSDYAPGFHWQAFVAASGYPSVETVVLNTDTAIRDSAAIFAATAVDTWRSYLAFHWVHNHAHLLPTAFQDASFQFYGTALAGQTTRRSRAERGIQFVSQNLPELVGARYVAQFFKSADRDAVEAMAPFMKQAFRARIAKADWLDPATRATALAKIDRMGLRLGYPDDLRDYAEVEILPDDPIGNIHRLKAAQIKLDALYLSDPARPYRWHLPPQSVDGSFSPQLNAVTFPAGLLQAPAFSASADSAVNFGAIGAVLGHEMAHGFDDQGSRFDDQGNLRDWWSPPARAAFDARTQVLATQYSAYAPLPGAHLDGRRSLGENLADLVGVTVALDAYRLYAAAHGIDTRAIRDGFSGEQRFFLGWAQLWRSLDTEDSLRADIERAYHSPSRYRVNGVVRNLQAWYDAFDVDAGAKLFLAPEQRAAVW</sequence>
<dbReference type="InterPro" id="IPR000718">
    <property type="entry name" value="Peptidase_M13"/>
</dbReference>
<dbReference type="PRINTS" id="PR00786">
    <property type="entry name" value="NEPRILYSIN"/>
</dbReference>
<dbReference type="InterPro" id="IPR008753">
    <property type="entry name" value="Peptidase_M13_N"/>
</dbReference>
<evidence type="ECO:0000313" key="11">
    <source>
        <dbReference type="Proteomes" id="UP000023435"/>
    </source>
</evidence>
<dbReference type="OrthoDB" id="9775677at2"/>
<comment type="similarity">
    <text evidence="2">Belongs to the peptidase M13 family.</text>
</comment>
<gene>
    <name evidence="10" type="ORF">AZ78_2412</name>
</gene>
<dbReference type="Gene3D" id="1.10.1380.10">
    <property type="entry name" value="Neutral endopeptidase , domain2"/>
    <property type="match status" value="1"/>
</dbReference>
<evidence type="ECO:0000313" key="10">
    <source>
        <dbReference type="EMBL" id="KWS04862.1"/>
    </source>
</evidence>
<dbReference type="PANTHER" id="PTHR11733">
    <property type="entry name" value="ZINC METALLOPROTEASE FAMILY M13 NEPRILYSIN-RELATED"/>
    <property type="match status" value="1"/>
</dbReference>
<proteinExistence type="inferred from homology"/>
<evidence type="ECO:0000256" key="5">
    <source>
        <dbReference type="ARBA" id="ARBA00022801"/>
    </source>
</evidence>
<comment type="caution">
    <text evidence="10">The sequence shown here is derived from an EMBL/GenBank/DDBJ whole genome shotgun (WGS) entry which is preliminary data.</text>
</comment>
<evidence type="ECO:0000256" key="6">
    <source>
        <dbReference type="ARBA" id="ARBA00022833"/>
    </source>
</evidence>
<keyword evidence="7" id="KW-0482">Metalloprotease</keyword>
<dbReference type="GO" id="GO:0004222">
    <property type="term" value="F:metalloendopeptidase activity"/>
    <property type="evidence" value="ECO:0007669"/>
    <property type="project" value="InterPro"/>
</dbReference>
<evidence type="ECO:0000256" key="3">
    <source>
        <dbReference type="ARBA" id="ARBA00022670"/>
    </source>
</evidence>
<dbReference type="GO" id="GO:0016485">
    <property type="term" value="P:protein processing"/>
    <property type="evidence" value="ECO:0007669"/>
    <property type="project" value="TreeGrafter"/>
</dbReference>
<keyword evidence="3" id="KW-0645">Protease</keyword>
<reference evidence="10 11" key="1">
    <citation type="journal article" date="2014" name="Genome Announc.">
        <title>Draft Genome Sequence of Lysobacter capsici AZ78, a Bacterium Antagonistic to Plant-Pathogenic Oomycetes.</title>
        <authorList>
            <person name="Puopolo G."/>
            <person name="Sonego P."/>
            <person name="Engelen K."/>
            <person name="Pertot I."/>
        </authorList>
    </citation>
    <scope>NUCLEOTIDE SEQUENCE [LARGE SCALE GENOMIC DNA]</scope>
    <source>
        <strain evidence="10 11">AZ78</strain>
    </source>
</reference>
<dbReference type="InterPro" id="IPR042089">
    <property type="entry name" value="Peptidase_M13_dom_2"/>
</dbReference>
<accession>A0A108U964</accession>
<evidence type="ECO:0000259" key="9">
    <source>
        <dbReference type="Pfam" id="PF05649"/>
    </source>
</evidence>
<dbReference type="Proteomes" id="UP000023435">
    <property type="component" value="Unassembled WGS sequence"/>
</dbReference>
<feature type="domain" description="Peptidase M13 N-terminal" evidence="9">
    <location>
        <begin position="55"/>
        <end position="430"/>
    </location>
</feature>
<dbReference type="CDD" id="cd08662">
    <property type="entry name" value="M13"/>
    <property type="match status" value="1"/>
</dbReference>
<dbReference type="InterPro" id="IPR024079">
    <property type="entry name" value="MetalloPept_cat_dom_sf"/>
</dbReference>
<keyword evidence="4" id="KW-0479">Metal-binding</keyword>
<evidence type="ECO:0000256" key="2">
    <source>
        <dbReference type="ARBA" id="ARBA00007357"/>
    </source>
</evidence>
<feature type="domain" description="Peptidase M13 C-terminal" evidence="8">
    <location>
        <begin position="485"/>
        <end position="685"/>
    </location>
</feature>
<dbReference type="SUPFAM" id="SSF55486">
    <property type="entry name" value="Metalloproteases ('zincins'), catalytic domain"/>
    <property type="match status" value="1"/>
</dbReference>
<keyword evidence="5" id="KW-0378">Hydrolase</keyword>
<evidence type="ECO:0000256" key="4">
    <source>
        <dbReference type="ARBA" id="ARBA00022723"/>
    </source>
</evidence>
<dbReference type="EMBL" id="JAJA02000001">
    <property type="protein sequence ID" value="KWS04862.1"/>
    <property type="molecule type" value="Genomic_DNA"/>
</dbReference>
<dbReference type="GO" id="GO:0005886">
    <property type="term" value="C:plasma membrane"/>
    <property type="evidence" value="ECO:0007669"/>
    <property type="project" value="TreeGrafter"/>
</dbReference>
<dbReference type="AlphaFoldDB" id="A0A108U964"/>
<dbReference type="PROSITE" id="PS51885">
    <property type="entry name" value="NEPRILYSIN"/>
    <property type="match status" value="1"/>
</dbReference>
<dbReference type="InterPro" id="IPR018497">
    <property type="entry name" value="Peptidase_M13_C"/>
</dbReference>
<evidence type="ECO:0000256" key="1">
    <source>
        <dbReference type="ARBA" id="ARBA00001947"/>
    </source>
</evidence>